<dbReference type="EMBL" id="CABIJS010000007">
    <property type="protein sequence ID" value="VUZ38796.1"/>
    <property type="molecule type" value="Genomic_DNA"/>
</dbReference>
<reference evidence="1 2" key="1">
    <citation type="submission" date="2019-07" db="EMBL/GenBank/DDBJ databases">
        <authorList>
            <person name="Jastrzebski P J."/>
            <person name="Paukszto L."/>
            <person name="Jastrzebski P J."/>
        </authorList>
    </citation>
    <scope>NUCLEOTIDE SEQUENCE [LARGE SCALE GENOMIC DNA]</scope>
    <source>
        <strain evidence="1 2">WMS-il1</strain>
    </source>
</reference>
<organism evidence="1 2">
    <name type="scientific">Hymenolepis diminuta</name>
    <name type="common">Rat tapeworm</name>
    <dbReference type="NCBI Taxonomy" id="6216"/>
    <lineage>
        <taxon>Eukaryota</taxon>
        <taxon>Metazoa</taxon>
        <taxon>Spiralia</taxon>
        <taxon>Lophotrochozoa</taxon>
        <taxon>Platyhelminthes</taxon>
        <taxon>Cestoda</taxon>
        <taxon>Eucestoda</taxon>
        <taxon>Cyclophyllidea</taxon>
        <taxon>Hymenolepididae</taxon>
        <taxon>Hymenolepis</taxon>
    </lineage>
</organism>
<dbReference type="AlphaFoldDB" id="A0A564XV74"/>
<protein>
    <submittedName>
        <fullName evidence="1">Uncharacterized protein</fullName>
    </submittedName>
</protein>
<accession>A0A564XV74</accession>
<evidence type="ECO:0000313" key="1">
    <source>
        <dbReference type="EMBL" id="VUZ38796.1"/>
    </source>
</evidence>
<gene>
    <name evidence="1" type="ORF">WMSIL1_LOCUS248</name>
</gene>
<evidence type="ECO:0000313" key="2">
    <source>
        <dbReference type="Proteomes" id="UP000321570"/>
    </source>
</evidence>
<proteinExistence type="predicted"/>
<keyword evidence="2" id="KW-1185">Reference proteome</keyword>
<name>A0A564XV74_HYMDI</name>
<dbReference type="Proteomes" id="UP000321570">
    <property type="component" value="Unassembled WGS sequence"/>
</dbReference>
<sequence length="62" mass="7279">MTLSATNCRDVPRKKLMLLCNMHMAALKIYHRKSPSDYIFWHTISKTKPSWMSARSFCVLCE</sequence>
<feature type="non-terminal residue" evidence="1">
    <location>
        <position position="62"/>
    </location>
</feature>